<evidence type="ECO:0000313" key="1">
    <source>
        <dbReference type="EMBL" id="PWC25416.1"/>
    </source>
</evidence>
<evidence type="ECO:0000313" key="3">
    <source>
        <dbReference type="Proteomes" id="UP000295985"/>
    </source>
</evidence>
<name>A0A2U1UUQ8_9GAMM</name>
<dbReference type="Pfam" id="PF07102">
    <property type="entry name" value="YbcO"/>
    <property type="match status" value="1"/>
</dbReference>
<dbReference type="EMBL" id="QDKK01000004">
    <property type="protein sequence ID" value="PWC25416.1"/>
    <property type="molecule type" value="Genomic_DNA"/>
</dbReference>
<dbReference type="AlphaFoldDB" id="A0A2U1UUQ8"/>
<dbReference type="InterPro" id="IPR010774">
    <property type="entry name" value="YbcO"/>
</dbReference>
<reference evidence="1 3" key="1">
    <citation type="submission" date="2018-04" db="EMBL/GenBank/DDBJ databases">
        <title>Brenneria corticis sp.nov.</title>
        <authorList>
            <person name="Li Y."/>
        </authorList>
    </citation>
    <scope>NUCLEOTIDE SEQUENCE [LARGE SCALE GENOMIC DNA]</scope>
    <source>
        <strain evidence="1 3">LMG 2694</strain>
    </source>
</reference>
<accession>A0A2U1UUQ8</accession>
<sequence>MKNLRKEACNRECQVRIPGICNHNPETTVLAHYRLSGTCGTGIKPDDIQGAWACSACHDEIDRRTRHTDAETARLYHAEGVMRTQAILIDEEKIK</sequence>
<dbReference type="Proteomes" id="UP000295985">
    <property type="component" value="Unassembled WGS sequence"/>
</dbReference>
<keyword evidence="4" id="KW-1185">Reference proteome</keyword>
<organism evidence="1 3">
    <name type="scientific">Brenneria nigrifluens DSM 30175 = ATCC 13028</name>
    <dbReference type="NCBI Taxonomy" id="1121120"/>
    <lineage>
        <taxon>Bacteria</taxon>
        <taxon>Pseudomonadati</taxon>
        <taxon>Pseudomonadota</taxon>
        <taxon>Gammaproteobacteria</taxon>
        <taxon>Enterobacterales</taxon>
        <taxon>Pectobacteriaceae</taxon>
        <taxon>Brenneria</taxon>
    </lineage>
</organism>
<evidence type="ECO:0000313" key="4">
    <source>
        <dbReference type="Proteomes" id="UP000303847"/>
    </source>
</evidence>
<reference evidence="2 4" key="2">
    <citation type="submission" date="2018-11" db="EMBL/GenBank/DDBJ databases">
        <title>Genome sequences of Brenneria nigrifluens and Brenneria rubrifaciens.</title>
        <authorList>
            <person name="Poret-Peterson A.T."/>
            <person name="McClean A.E."/>
            <person name="Kluepfel D.A."/>
        </authorList>
    </citation>
    <scope>NUCLEOTIDE SEQUENCE [LARGE SCALE GENOMIC DNA]</scope>
    <source>
        <strain evidence="2 4">ATCC 13028</strain>
    </source>
</reference>
<proteinExistence type="predicted"/>
<dbReference type="EMBL" id="CP034036">
    <property type="protein sequence ID" value="QCR05166.1"/>
    <property type="molecule type" value="Genomic_DNA"/>
</dbReference>
<protein>
    <submittedName>
        <fullName evidence="1">DUF1364 domain-containing protein</fullName>
    </submittedName>
</protein>
<evidence type="ECO:0000313" key="2">
    <source>
        <dbReference type="EMBL" id="QCR05166.1"/>
    </source>
</evidence>
<dbReference type="Proteomes" id="UP000303847">
    <property type="component" value="Chromosome"/>
</dbReference>
<dbReference type="OrthoDB" id="7068425at2"/>
<gene>
    <name evidence="1" type="ORF">DDT54_05840</name>
    <name evidence="2" type="ORF">EH206_13795</name>
</gene>
<dbReference type="Gene3D" id="3.30.50.20">
    <property type="entry name" value="prophage-derive protein ybcO"/>
    <property type="match status" value="1"/>
</dbReference>
<dbReference type="RefSeq" id="WP_009113385.1">
    <property type="nucleotide sequence ID" value="NZ_CP034036.1"/>
</dbReference>